<evidence type="ECO:0000259" key="5">
    <source>
        <dbReference type="Pfam" id="PF20636"/>
    </source>
</evidence>
<evidence type="ECO:0000256" key="1">
    <source>
        <dbReference type="ARBA" id="ARBA00004259"/>
    </source>
</evidence>
<dbReference type="EMBL" id="SEOQ01000777">
    <property type="protein sequence ID" value="TFY57081.1"/>
    <property type="molecule type" value="Genomic_DNA"/>
</dbReference>
<feature type="region of interest" description="Disordered" evidence="4">
    <location>
        <begin position="306"/>
        <end position="349"/>
    </location>
</feature>
<dbReference type="CDD" id="cd22851">
    <property type="entry name" value="SMN_N"/>
    <property type="match status" value="1"/>
</dbReference>
<organism evidence="6 7">
    <name type="scientific">Dentipellis fragilis</name>
    <dbReference type="NCBI Taxonomy" id="205917"/>
    <lineage>
        <taxon>Eukaryota</taxon>
        <taxon>Fungi</taxon>
        <taxon>Dikarya</taxon>
        <taxon>Basidiomycota</taxon>
        <taxon>Agaricomycotina</taxon>
        <taxon>Agaricomycetes</taxon>
        <taxon>Russulales</taxon>
        <taxon>Hericiaceae</taxon>
        <taxon>Dentipellis</taxon>
    </lineage>
</organism>
<feature type="domain" description="Survival Motor Neuron Gemin2-binding" evidence="5">
    <location>
        <begin position="158"/>
        <end position="175"/>
    </location>
</feature>
<feature type="compositionally biased region" description="Acidic residues" evidence="4">
    <location>
        <begin position="134"/>
        <end position="153"/>
    </location>
</feature>
<dbReference type="AlphaFoldDB" id="A0A4Y9Y6L0"/>
<feature type="region of interest" description="Disordered" evidence="4">
    <location>
        <begin position="1"/>
        <end position="98"/>
    </location>
</feature>
<dbReference type="PANTHER" id="PTHR11225">
    <property type="entry name" value="NUCLEAR PORE COMPLEX PROTEIN NUP93 NUCLEOPORIN NUP93 DEAD EYE PROTEIN"/>
    <property type="match status" value="1"/>
</dbReference>
<dbReference type="GO" id="GO:0006606">
    <property type="term" value="P:protein import into nucleus"/>
    <property type="evidence" value="ECO:0007669"/>
    <property type="project" value="TreeGrafter"/>
</dbReference>
<keyword evidence="7" id="KW-1185">Reference proteome</keyword>
<dbReference type="InterPro" id="IPR007231">
    <property type="entry name" value="Nucleoporin_int_Nup93/Nic96"/>
</dbReference>
<feature type="non-terminal residue" evidence="6">
    <location>
        <position position="536"/>
    </location>
</feature>
<dbReference type="InterPro" id="IPR049481">
    <property type="entry name" value="SMN_G2-BD"/>
</dbReference>
<dbReference type="InterPro" id="IPR047313">
    <property type="entry name" value="SMN_C"/>
</dbReference>
<dbReference type="STRING" id="205917.A0A4Y9Y6L0"/>
<keyword evidence="3" id="KW-0539">Nucleus</keyword>
<name>A0A4Y9Y6L0_9AGAM</name>
<feature type="compositionally biased region" description="Low complexity" evidence="4">
    <location>
        <begin position="53"/>
        <end position="80"/>
    </location>
</feature>
<sequence>MARLVVSYDDIAGPSSFPAGPSAAIGPQVPPPAFASTSRAQGGPPNKKRKRNNNNNNGNNNHNHYPQNNGYGNNRGNYHNNRGRGGGGGKRRSEVRAALGRPRECGACNVVRWGRGRGVTTTILLQEDDSYDYEDGEVGEVGEEKGAEEEEESRELTHDDIWDDSALIDAWESATAEYEAYHGKGKSWKDEPVKKSPLWYNVPPPLSKLKSAQQPKANGIAAVVAEAVAEAETSQPLDFDTFVPQHDPSLAYLAAPTGLVSEAQLAEVPAGWPDQDEAFSRAMSAMYWSGYWTAVYHSHQKLGKKATASTNEQGDGAADEGEYAADADESMGAPADEDEDLVSTQLAEPSASRRVASSVFNCVLSLRGLTHTLRANVQIALPADATLHGEKELPTTMADLSSLLTSSKALTSHLSKPDLPHVNLSLDQIEAQSRRLVSRQPGAAADSGRANYLLAQAHVDAPALASSIAHLNTSTTFSPLQPLQDTDIAGYLRHAHEQNIISTIEEARRETQDEFYHVLEERGRRDWEARKKRVFE</sequence>
<dbReference type="Pfam" id="PF20636">
    <property type="entry name" value="SMN_G2-BD"/>
    <property type="match status" value="1"/>
</dbReference>
<dbReference type="GO" id="GO:0017056">
    <property type="term" value="F:structural constituent of nuclear pore"/>
    <property type="evidence" value="ECO:0007669"/>
    <property type="project" value="InterPro"/>
</dbReference>
<accession>A0A4Y9Y6L0</accession>
<dbReference type="GO" id="GO:0005643">
    <property type="term" value="C:nuclear pore"/>
    <property type="evidence" value="ECO:0007669"/>
    <property type="project" value="InterPro"/>
</dbReference>
<feature type="region of interest" description="Disordered" evidence="4">
    <location>
        <begin position="134"/>
        <end position="157"/>
    </location>
</feature>
<dbReference type="PANTHER" id="PTHR11225:SF4">
    <property type="entry name" value="NUCLEAR PORE COMPLEX PROTEIN NUP93"/>
    <property type="match status" value="1"/>
</dbReference>
<dbReference type="OrthoDB" id="1918363at2759"/>
<comment type="subcellular location">
    <subcellularLocation>
        <location evidence="1">Nucleus envelope</location>
    </subcellularLocation>
</comment>
<feature type="compositionally biased region" description="Acidic residues" evidence="4">
    <location>
        <begin position="317"/>
        <end position="341"/>
    </location>
</feature>
<comment type="similarity">
    <text evidence="2">Belongs to the nucleoporin interacting component (NIC) family.</text>
</comment>
<evidence type="ECO:0000256" key="2">
    <source>
        <dbReference type="ARBA" id="ARBA00010186"/>
    </source>
</evidence>
<comment type="caution">
    <text evidence="6">The sequence shown here is derived from an EMBL/GenBank/DDBJ whole genome shotgun (WGS) entry which is preliminary data.</text>
</comment>
<dbReference type="Proteomes" id="UP000298327">
    <property type="component" value="Unassembled WGS sequence"/>
</dbReference>
<evidence type="ECO:0000256" key="4">
    <source>
        <dbReference type="SAM" id="MobiDB-lite"/>
    </source>
</evidence>
<evidence type="ECO:0000313" key="6">
    <source>
        <dbReference type="EMBL" id="TFY57081.1"/>
    </source>
</evidence>
<proteinExistence type="inferred from homology"/>
<gene>
    <name evidence="6" type="ORF">EVG20_g8680</name>
</gene>
<protein>
    <recommendedName>
        <fullName evidence="5">Survival Motor Neuron Gemin2-binding domain-containing protein</fullName>
    </recommendedName>
</protein>
<reference evidence="6 7" key="1">
    <citation type="submission" date="2019-02" db="EMBL/GenBank/DDBJ databases">
        <title>Genome sequencing of the rare red list fungi Dentipellis fragilis.</title>
        <authorList>
            <person name="Buettner E."/>
            <person name="Kellner H."/>
        </authorList>
    </citation>
    <scope>NUCLEOTIDE SEQUENCE [LARGE SCALE GENOMIC DNA]</scope>
    <source>
        <strain evidence="6 7">DSM 105465</strain>
    </source>
</reference>
<evidence type="ECO:0000256" key="3">
    <source>
        <dbReference type="ARBA" id="ARBA00023242"/>
    </source>
</evidence>
<dbReference type="CDD" id="cd22852">
    <property type="entry name" value="SMN_C"/>
    <property type="match status" value="1"/>
</dbReference>
<evidence type="ECO:0000313" key="7">
    <source>
        <dbReference type="Proteomes" id="UP000298327"/>
    </source>
</evidence>
<dbReference type="GO" id="GO:0016973">
    <property type="term" value="P:poly(A)+ mRNA export from nucleus"/>
    <property type="evidence" value="ECO:0007669"/>
    <property type="project" value="TreeGrafter"/>
</dbReference>